<accession>A0A1E3LYA0</accession>
<evidence type="ECO:0000256" key="1">
    <source>
        <dbReference type="ARBA" id="ARBA00022801"/>
    </source>
</evidence>
<organism evidence="4 5">
    <name type="scientific">Sphingomonas turrisvirgatae</name>
    <dbReference type="NCBI Taxonomy" id="1888892"/>
    <lineage>
        <taxon>Bacteria</taxon>
        <taxon>Pseudomonadati</taxon>
        <taxon>Pseudomonadota</taxon>
        <taxon>Alphaproteobacteria</taxon>
        <taxon>Sphingomonadales</taxon>
        <taxon>Sphingomonadaceae</taxon>
        <taxon>Sphingomonas</taxon>
    </lineage>
</organism>
<keyword evidence="3" id="KW-1133">Transmembrane helix</keyword>
<dbReference type="EMBL" id="MDDS01000012">
    <property type="protein sequence ID" value="ODP38766.1"/>
    <property type="molecule type" value="Genomic_DNA"/>
</dbReference>
<dbReference type="STRING" id="1888892.BFL28_13275"/>
<dbReference type="InterPro" id="IPR036157">
    <property type="entry name" value="dUTPase-like_sf"/>
</dbReference>
<dbReference type="SUPFAM" id="SSF51283">
    <property type="entry name" value="dUTPase-like"/>
    <property type="match status" value="1"/>
</dbReference>
<proteinExistence type="predicted"/>
<dbReference type="OrthoDB" id="7063135at2"/>
<gene>
    <name evidence="4" type="ORF">BFL28_13275</name>
</gene>
<protein>
    <submittedName>
        <fullName evidence="4">Uncharacterized protein</fullName>
    </submittedName>
</protein>
<keyword evidence="3" id="KW-0472">Membrane</keyword>
<keyword evidence="2" id="KW-0546">Nucleotide metabolism</keyword>
<feature type="transmembrane region" description="Helical" evidence="3">
    <location>
        <begin position="204"/>
        <end position="224"/>
    </location>
</feature>
<keyword evidence="1" id="KW-0378">Hydrolase</keyword>
<dbReference type="InterPro" id="IPR033704">
    <property type="entry name" value="dUTPase_trimeric"/>
</dbReference>
<name>A0A1E3LYA0_9SPHN</name>
<sequence length="258" mass="27965">MTVLNDNDIEAEIVAGRLVKNADLKRLNGACYELRLGDIYYDLTEDGARIELQPGQRALIKPGHRVVLITTEELETPDNVSVRIVSKGSLFSVGLSAVATYADPGFSGNLGIVTQNISDKYIELPQGEPIAKAEFSVISGAATRLYSGQHGFQLGIWPIKTHLQKTHAQVADDARVQSEKDESLALLPEATRSVIRRLEINQQWTNIGLVIAIIINSLAIFLVQNKLIEGLTGVATSLVAAAIIAIGSLILNFVRRNG</sequence>
<comment type="caution">
    <text evidence="4">The sequence shown here is derived from an EMBL/GenBank/DDBJ whole genome shotgun (WGS) entry which is preliminary data.</text>
</comment>
<dbReference type="AlphaFoldDB" id="A0A1E3LYA0"/>
<dbReference type="CDD" id="cd07557">
    <property type="entry name" value="trimeric_dUTPase"/>
    <property type="match status" value="1"/>
</dbReference>
<dbReference type="Proteomes" id="UP000094487">
    <property type="component" value="Unassembled WGS sequence"/>
</dbReference>
<evidence type="ECO:0000256" key="3">
    <source>
        <dbReference type="SAM" id="Phobius"/>
    </source>
</evidence>
<dbReference type="Pfam" id="PF22769">
    <property type="entry name" value="DCD"/>
    <property type="match status" value="1"/>
</dbReference>
<feature type="transmembrane region" description="Helical" evidence="3">
    <location>
        <begin position="230"/>
        <end position="254"/>
    </location>
</feature>
<evidence type="ECO:0000256" key="2">
    <source>
        <dbReference type="ARBA" id="ARBA00023080"/>
    </source>
</evidence>
<dbReference type="GO" id="GO:0008829">
    <property type="term" value="F:dCTP deaminase activity"/>
    <property type="evidence" value="ECO:0007669"/>
    <property type="project" value="InterPro"/>
</dbReference>
<dbReference type="InterPro" id="IPR011962">
    <property type="entry name" value="dCTP_deaminase"/>
</dbReference>
<keyword evidence="5" id="KW-1185">Reference proteome</keyword>
<dbReference type="Gene3D" id="2.70.40.10">
    <property type="match status" value="1"/>
</dbReference>
<dbReference type="GO" id="GO:0006229">
    <property type="term" value="P:dUTP biosynthetic process"/>
    <property type="evidence" value="ECO:0007669"/>
    <property type="project" value="InterPro"/>
</dbReference>
<evidence type="ECO:0000313" key="5">
    <source>
        <dbReference type="Proteomes" id="UP000094487"/>
    </source>
</evidence>
<keyword evidence="3" id="KW-0812">Transmembrane</keyword>
<dbReference type="RefSeq" id="WP_069319505.1">
    <property type="nucleotide sequence ID" value="NZ_MDDS01000012.1"/>
</dbReference>
<evidence type="ECO:0000313" key="4">
    <source>
        <dbReference type="EMBL" id="ODP38766.1"/>
    </source>
</evidence>
<reference evidence="4 5" key="1">
    <citation type="submission" date="2016-08" db="EMBL/GenBank/DDBJ databases">
        <title>Draft genome of the agarase producing Sphingomonas sp. MCT13.</title>
        <authorList>
            <person name="D'Andrea M.M."/>
            <person name="Rossolini G.M."/>
            <person name="Thaller M.C."/>
        </authorList>
    </citation>
    <scope>NUCLEOTIDE SEQUENCE [LARGE SCALE GENOMIC DNA]</scope>
    <source>
        <strain evidence="4 5">MCT13</strain>
    </source>
</reference>